<protein>
    <submittedName>
        <fullName evidence="1">Uncharacterized protein</fullName>
    </submittedName>
</protein>
<proteinExistence type="predicted"/>
<dbReference type="Proteomes" id="UP001500782">
    <property type="component" value="Unassembled WGS sequence"/>
</dbReference>
<evidence type="ECO:0000313" key="2">
    <source>
        <dbReference type="Proteomes" id="UP001500782"/>
    </source>
</evidence>
<evidence type="ECO:0000313" key="1">
    <source>
        <dbReference type="EMBL" id="GAA0315782.1"/>
    </source>
</evidence>
<keyword evidence="2" id="KW-1185">Reference proteome</keyword>
<accession>A0ABN0VRX1</accession>
<comment type="caution">
    <text evidence="1">The sequence shown here is derived from an EMBL/GenBank/DDBJ whole genome shotgun (WGS) entry which is preliminary data.</text>
</comment>
<name>A0ABN0VRX1_9BACI</name>
<gene>
    <name evidence="1" type="ORF">GCM10008967_02910</name>
</gene>
<sequence length="71" mass="8354">MEKYLFKKVLKKSKGIQVHLLDRKDDCVRIVYLDPDTLSPLKHESCPKRIQRFLSKQHSIISMWLSKSVAV</sequence>
<organism evidence="1 2">
    <name type="scientific">Bacillus carboniphilus</name>
    <dbReference type="NCBI Taxonomy" id="86663"/>
    <lineage>
        <taxon>Bacteria</taxon>
        <taxon>Bacillati</taxon>
        <taxon>Bacillota</taxon>
        <taxon>Bacilli</taxon>
        <taxon>Bacillales</taxon>
        <taxon>Bacillaceae</taxon>
        <taxon>Bacillus</taxon>
    </lineage>
</organism>
<dbReference type="RefSeq" id="WP_343795699.1">
    <property type="nucleotide sequence ID" value="NZ_BAAADJ010000004.1"/>
</dbReference>
<dbReference type="EMBL" id="BAAADJ010000004">
    <property type="protein sequence ID" value="GAA0315782.1"/>
    <property type="molecule type" value="Genomic_DNA"/>
</dbReference>
<reference evidence="1 2" key="1">
    <citation type="journal article" date="2019" name="Int. J. Syst. Evol. Microbiol.">
        <title>The Global Catalogue of Microorganisms (GCM) 10K type strain sequencing project: providing services to taxonomists for standard genome sequencing and annotation.</title>
        <authorList>
            <consortium name="The Broad Institute Genomics Platform"/>
            <consortium name="The Broad Institute Genome Sequencing Center for Infectious Disease"/>
            <person name="Wu L."/>
            <person name="Ma J."/>
        </authorList>
    </citation>
    <scope>NUCLEOTIDE SEQUENCE [LARGE SCALE GENOMIC DNA]</scope>
    <source>
        <strain evidence="1 2">JCM 9731</strain>
    </source>
</reference>